<comment type="caution">
    <text evidence="2">The sequence shown here is derived from an EMBL/GenBank/DDBJ whole genome shotgun (WGS) entry which is preliminary data.</text>
</comment>
<evidence type="ECO:0000313" key="2">
    <source>
        <dbReference type="EMBL" id="KAK7008454.1"/>
    </source>
</evidence>
<evidence type="ECO:0000313" key="1">
    <source>
        <dbReference type="EMBL" id="KAK7008413.1"/>
    </source>
</evidence>
<dbReference type="SUPFAM" id="SSF53474">
    <property type="entry name" value="alpha/beta-Hydrolases"/>
    <property type="match status" value="1"/>
</dbReference>
<organism evidence="2 3">
    <name type="scientific">Favolaschia claudopus</name>
    <dbReference type="NCBI Taxonomy" id="2862362"/>
    <lineage>
        <taxon>Eukaryota</taxon>
        <taxon>Fungi</taxon>
        <taxon>Dikarya</taxon>
        <taxon>Basidiomycota</taxon>
        <taxon>Agaricomycotina</taxon>
        <taxon>Agaricomycetes</taxon>
        <taxon>Agaricomycetidae</taxon>
        <taxon>Agaricales</taxon>
        <taxon>Marasmiineae</taxon>
        <taxon>Mycenaceae</taxon>
        <taxon>Favolaschia</taxon>
    </lineage>
</organism>
<gene>
    <name evidence="2" type="ORF">R3P38DRAFT_3324572</name>
    <name evidence="1" type="ORF">R3P38DRAFT_3590701</name>
</gene>
<dbReference type="InterPro" id="IPR029058">
    <property type="entry name" value="AB_hydrolase_fold"/>
</dbReference>
<dbReference type="EMBL" id="JAWWNJ010000067">
    <property type="protein sequence ID" value="KAK7008413.1"/>
    <property type="molecule type" value="Genomic_DNA"/>
</dbReference>
<sequence length="206" mass="23586">MEWQRSGGFASALREKGVKSIITGDLKEKWYLYSITHPIDSPKDIALNLERYYPQDMVTATTSHYASLPDTATREESIKLFGDIFSDFQVHLPIRIFACDLHDAGFPVLRYEIRWVPEQLRTGGYVTHGTDRALWVFRVPNLNEDQIEVARIWHARIAKETEALESGGKTKGRARDILAQSLIPRETYCEVPRRGTLGKVPRLAER</sequence>
<evidence type="ECO:0000313" key="3">
    <source>
        <dbReference type="Proteomes" id="UP001362999"/>
    </source>
</evidence>
<accession>A0AAW0AGF3</accession>
<proteinExistence type="predicted"/>
<name>A0AAW0AGF3_9AGAR</name>
<dbReference type="EMBL" id="JAWWNJ010000067">
    <property type="protein sequence ID" value="KAK7008454.1"/>
    <property type="molecule type" value="Genomic_DNA"/>
</dbReference>
<keyword evidence="3" id="KW-1185">Reference proteome</keyword>
<reference evidence="2 3" key="1">
    <citation type="journal article" date="2024" name="J Genomics">
        <title>Draft genome sequencing and assembly of Favolaschia claudopus CIRM-BRFM 2984 isolated from oak limbs.</title>
        <authorList>
            <person name="Navarro D."/>
            <person name="Drula E."/>
            <person name="Chaduli D."/>
            <person name="Cazenave R."/>
            <person name="Ahrendt S."/>
            <person name="Wang J."/>
            <person name="Lipzen A."/>
            <person name="Daum C."/>
            <person name="Barry K."/>
            <person name="Grigoriev I.V."/>
            <person name="Favel A."/>
            <person name="Rosso M.N."/>
            <person name="Martin F."/>
        </authorList>
    </citation>
    <scope>NUCLEOTIDE SEQUENCE [LARGE SCALE GENOMIC DNA]</scope>
    <source>
        <strain evidence="2 3">CIRM-BRFM 2984</strain>
    </source>
</reference>
<dbReference type="Gene3D" id="3.40.50.1820">
    <property type="entry name" value="alpha/beta hydrolase"/>
    <property type="match status" value="1"/>
</dbReference>
<dbReference type="AlphaFoldDB" id="A0AAW0AGF3"/>
<protein>
    <submittedName>
        <fullName evidence="2">Uncharacterized protein</fullName>
    </submittedName>
</protein>
<dbReference type="Proteomes" id="UP001362999">
    <property type="component" value="Unassembled WGS sequence"/>
</dbReference>